<reference evidence="1 2" key="2">
    <citation type="journal article" date="2022" name="Mol. Ecol. Resour.">
        <title>The genomes of chicory, endive, great burdock and yacon provide insights into Asteraceae paleo-polyploidization history and plant inulin production.</title>
        <authorList>
            <person name="Fan W."/>
            <person name="Wang S."/>
            <person name="Wang H."/>
            <person name="Wang A."/>
            <person name="Jiang F."/>
            <person name="Liu H."/>
            <person name="Zhao H."/>
            <person name="Xu D."/>
            <person name="Zhang Y."/>
        </authorList>
    </citation>
    <scope>NUCLEOTIDE SEQUENCE [LARGE SCALE GENOMIC DNA]</scope>
    <source>
        <strain evidence="2">cv. Niubang</strain>
    </source>
</reference>
<keyword evidence="2" id="KW-1185">Reference proteome</keyword>
<accession>A0ACB9B224</accession>
<organism evidence="1 2">
    <name type="scientific">Arctium lappa</name>
    <name type="common">Greater burdock</name>
    <name type="synonym">Lappa major</name>
    <dbReference type="NCBI Taxonomy" id="4217"/>
    <lineage>
        <taxon>Eukaryota</taxon>
        <taxon>Viridiplantae</taxon>
        <taxon>Streptophyta</taxon>
        <taxon>Embryophyta</taxon>
        <taxon>Tracheophyta</taxon>
        <taxon>Spermatophyta</taxon>
        <taxon>Magnoliopsida</taxon>
        <taxon>eudicotyledons</taxon>
        <taxon>Gunneridae</taxon>
        <taxon>Pentapetalae</taxon>
        <taxon>asterids</taxon>
        <taxon>campanulids</taxon>
        <taxon>Asterales</taxon>
        <taxon>Asteraceae</taxon>
        <taxon>Carduoideae</taxon>
        <taxon>Cardueae</taxon>
        <taxon>Arctiinae</taxon>
        <taxon>Arctium</taxon>
    </lineage>
</organism>
<name>A0ACB9B224_ARCLA</name>
<gene>
    <name evidence="1" type="ORF">L6452_21674</name>
</gene>
<sequence>MSPTIISLISSSPKYISTFFSFLSPILHIRTAMAKSLIFFLFPLAFLISISISTSIPNPNSLTAHSVLTLHGFPIGLLPTDVLSYDLNHTSGHFSVNLGYPCRLTLPPDNYLATYSKKITGKIVENRIAELDGIRVRAFFKWWGITGIKINGDDLVFEVGMVTAKYPSKNFDQSPQCEGKRSSS</sequence>
<dbReference type="Proteomes" id="UP001055879">
    <property type="component" value="Linkage Group LG07"/>
</dbReference>
<evidence type="ECO:0000313" key="1">
    <source>
        <dbReference type="EMBL" id="KAI3714715.1"/>
    </source>
</evidence>
<evidence type="ECO:0000313" key="2">
    <source>
        <dbReference type="Proteomes" id="UP001055879"/>
    </source>
</evidence>
<proteinExistence type="predicted"/>
<reference evidence="2" key="1">
    <citation type="journal article" date="2022" name="Mol. Ecol. Resour.">
        <title>The genomes of chicory, endive, great burdock and yacon provide insights into Asteraceae palaeo-polyploidization history and plant inulin production.</title>
        <authorList>
            <person name="Fan W."/>
            <person name="Wang S."/>
            <person name="Wang H."/>
            <person name="Wang A."/>
            <person name="Jiang F."/>
            <person name="Liu H."/>
            <person name="Zhao H."/>
            <person name="Xu D."/>
            <person name="Zhang Y."/>
        </authorList>
    </citation>
    <scope>NUCLEOTIDE SEQUENCE [LARGE SCALE GENOMIC DNA]</scope>
    <source>
        <strain evidence="2">cv. Niubang</strain>
    </source>
</reference>
<dbReference type="EMBL" id="CM042053">
    <property type="protein sequence ID" value="KAI3714715.1"/>
    <property type="molecule type" value="Genomic_DNA"/>
</dbReference>
<protein>
    <submittedName>
        <fullName evidence="1">Uncharacterized protein</fullName>
    </submittedName>
</protein>
<comment type="caution">
    <text evidence="1">The sequence shown here is derived from an EMBL/GenBank/DDBJ whole genome shotgun (WGS) entry which is preliminary data.</text>
</comment>